<dbReference type="Proteomes" id="UP001427805">
    <property type="component" value="Unassembled WGS sequence"/>
</dbReference>
<dbReference type="RefSeq" id="WP_346247142.1">
    <property type="nucleotide sequence ID" value="NZ_JBDIZK010000007.1"/>
</dbReference>
<dbReference type="InterPro" id="IPR007569">
    <property type="entry name" value="DUF559"/>
</dbReference>
<dbReference type="InterPro" id="IPR047216">
    <property type="entry name" value="Endonuclease_DUF559_bact"/>
</dbReference>
<sequence length="127" mass="14574">MEGLTKRQRLPALTPFWSRELRRNAGEPERVMKRALREALPDAKFRHQVPIGAYHADFCSHGAKLIVEIDDASHAERRGLDDVRTRFLNDEGYRVIRFWNNEVMENRDGVLAAIAGHLPAHLRGSFS</sequence>
<dbReference type="CDD" id="cd01038">
    <property type="entry name" value="Endonuclease_DUF559"/>
    <property type="match status" value="1"/>
</dbReference>
<dbReference type="InterPro" id="IPR011335">
    <property type="entry name" value="Restrct_endonuc-II-like"/>
</dbReference>
<dbReference type="PANTHER" id="PTHR38590">
    <property type="entry name" value="BLL0828 PROTEIN"/>
    <property type="match status" value="1"/>
</dbReference>
<comment type="caution">
    <text evidence="2">The sequence shown here is derived from an EMBL/GenBank/DDBJ whole genome shotgun (WGS) entry which is preliminary data.</text>
</comment>
<evidence type="ECO:0000313" key="2">
    <source>
        <dbReference type="EMBL" id="MEN3748128.1"/>
    </source>
</evidence>
<feature type="domain" description="DUF559" evidence="1">
    <location>
        <begin position="18"/>
        <end position="116"/>
    </location>
</feature>
<keyword evidence="3" id="KW-1185">Reference proteome</keyword>
<name>A0ABV0B992_9SPHN</name>
<dbReference type="PANTHER" id="PTHR38590:SF1">
    <property type="entry name" value="BLL0828 PROTEIN"/>
    <property type="match status" value="1"/>
</dbReference>
<protein>
    <submittedName>
        <fullName evidence="2">DUF559 domain-containing protein</fullName>
    </submittedName>
</protein>
<gene>
    <name evidence="2" type="ORF">TPR58_13210</name>
</gene>
<dbReference type="Gene3D" id="3.40.960.10">
    <property type="entry name" value="VSR Endonuclease"/>
    <property type="match status" value="1"/>
</dbReference>
<proteinExistence type="predicted"/>
<evidence type="ECO:0000259" key="1">
    <source>
        <dbReference type="Pfam" id="PF04480"/>
    </source>
</evidence>
<dbReference type="SUPFAM" id="SSF52980">
    <property type="entry name" value="Restriction endonuclease-like"/>
    <property type="match status" value="1"/>
</dbReference>
<evidence type="ECO:0000313" key="3">
    <source>
        <dbReference type="Proteomes" id="UP001427805"/>
    </source>
</evidence>
<reference evidence="2 3" key="1">
    <citation type="submission" date="2024-05" db="EMBL/GenBank/DDBJ databases">
        <title>Sphingomonas sp. HF-S3 16S ribosomal RNA gene Genome sequencing and assembly.</title>
        <authorList>
            <person name="Lee H."/>
        </authorList>
    </citation>
    <scope>NUCLEOTIDE SEQUENCE [LARGE SCALE GENOMIC DNA]</scope>
    <source>
        <strain evidence="2 3">HF-S3</strain>
    </source>
</reference>
<dbReference type="EMBL" id="JBDIZK010000007">
    <property type="protein sequence ID" value="MEN3748128.1"/>
    <property type="molecule type" value="Genomic_DNA"/>
</dbReference>
<organism evidence="2 3">
    <name type="scientific">Sphingomonas rustica</name>
    <dbReference type="NCBI Taxonomy" id="3103142"/>
    <lineage>
        <taxon>Bacteria</taxon>
        <taxon>Pseudomonadati</taxon>
        <taxon>Pseudomonadota</taxon>
        <taxon>Alphaproteobacteria</taxon>
        <taxon>Sphingomonadales</taxon>
        <taxon>Sphingomonadaceae</taxon>
        <taxon>Sphingomonas</taxon>
    </lineage>
</organism>
<dbReference type="Pfam" id="PF04480">
    <property type="entry name" value="DUF559"/>
    <property type="match status" value="1"/>
</dbReference>
<accession>A0ABV0B992</accession>